<comment type="caution">
    <text evidence="5">The sequence shown here is derived from an EMBL/GenBank/DDBJ whole genome shotgun (WGS) entry which is preliminary data.</text>
</comment>
<comment type="similarity">
    <text evidence="3">Belongs to the Nudix hydrolase family. RppH subfamily.</text>
</comment>
<proteinExistence type="inferred from homology"/>
<sequence>MSKEFTPEAIAKLPYRPCVGIVLFNAHGEVFIAQRLDNPGPAWQMPQGGIDDGEEPLTAARREMLEEIGTNKATLLAESRGWLHYDLPIDLVPKIWKGRFRGQRQKWFAFRFDGKDSEINIKTETPEFSAWRWAEFDTVPDLIVPFKRGIYQDVVAEFRELVRKARL</sequence>
<dbReference type="Pfam" id="PF00293">
    <property type="entry name" value="NUDIX"/>
    <property type="match status" value="1"/>
</dbReference>
<evidence type="ECO:0000313" key="6">
    <source>
        <dbReference type="Proteomes" id="UP001279642"/>
    </source>
</evidence>
<dbReference type="InterPro" id="IPR000086">
    <property type="entry name" value="NUDIX_hydrolase_dom"/>
</dbReference>
<comment type="function">
    <text evidence="3">Accelerates the degradation of transcripts by removing pyrophosphate from the 5'-end of triphosphorylated RNA, leading to a more labile monophosphorylated state that can stimulate subsequent ribonuclease cleavage.</text>
</comment>
<dbReference type="GO" id="GO:0016787">
    <property type="term" value="F:hydrolase activity"/>
    <property type="evidence" value="ECO:0007669"/>
    <property type="project" value="UniProtKB-KW"/>
</dbReference>
<evidence type="ECO:0000313" key="5">
    <source>
        <dbReference type="EMBL" id="MDY0881515.1"/>
    </source>
</evidence>
<dbReference type="InterPro" id="IPR022927">
    <property type="entry name" value="RppH"/>
</dbReference>
<dbReference type="PROSITE" id="PS00893">
    <property type="entry name" value="NUDIX_BOX"/>
    <property type="match status" value="1"/>
</dbReference>
<keyword evidence="6" id="KW-1185">Reference proteome</keyword>
<dbReference type="SUPFAM" id="SSF55811">
    <property type="entry name" value="Nudix"/>
    <property type="match status" value="1"/>
</dbReference>
<dbReference type="HAMAP" id="MF_00298">
    <property type="entry name" value="Nudix_RppH"/>
    <property type="match status" value="1"/>
</dbReference>
<reference evidence="5 6" key="1">
    <citation type="journal article" date="2016" name="Antonie Van Leeuwenhoek">
        <title>Dongia soli sp. nov., isolated from soil from Dokdo, Korea.</title>
        <authorList>
            <person name="Kim D.U."/>
            <person name="Lee H."/>
            <person name="Kim H."/>
            <person name="Kim S.G."/>
            <person name="Ka J.O."/>
        </authorList>
    </citation>
    <scope>NUCLEOTIDE SEQUENCE [LARGE SCALE GENOMIC DNA]</scope>
    <source>
        <strain evidence="5 6">D78</strain>
    </source>
</reference>
<accession>A0ABU5E5C1</accession>
<feature type="domain" description="Nudix hydrolase" evidence="4">
    <location>
        <begin position="14"/>
        <end position="156"/>
    </location>
</feature>
<keyword evidence="2 3" id="KW-0378">Hydrolase</keyword>
<dbReference type="PANTHER" id="PTHR11839:SF22">
    <property type="entry name" value="NUDIX HYDROLASE 26, CHLOROPLASTIC"/>
    <property type="match status" value="1"/>
</dbReference>
<evidence type="ECO:0000256" key="1">
    <source>
        <dbReference type="ARBA" id="ARBA00001946"/>
    </source>
</evidence>
<dbReference type="PANTHER" id="PTHR11839">
    <property type="entry name" value="UDP/ADP-SUGAR PYROPHOSPHATASE"/>
    <property type="match status" value="1"/>
</dbReference>
<dbReference type="PROSITE" id="PS51462">
    <property type="entry name" value="NUDIX"/>
    <property type="match status" value="1"/>
</dbReference>
<dbReference type="Gene3D" id="3.90.79.10">
    <property type="entry name" value="Nucleoside Triphosphate Pyrophosphohydrolase"/>
    <property type="match status" value="1"/>
</dbReference>
<dbReference type="InterPro" id="IPR015797">
    <property type="entry name" value="NUDIX_hydrolase-like_dom_sf"/>
</dbReference>
<organism evidence="5 6">
    <name type="scientific">Dongia soli</name>
    <dbReference type="NCBI Taxonomy" id="600628"/>
    <lineage>
        <taxon>Bacteria</taxon>
        <taxon>Pseudomonadati</taxon>
        <taxon>Pseudomonadota</taxon>
        <taxon>Alphaproteobacteria</taxon>
        <taxon>Rhodospirillales</taxon>
        <taxon>Dongiaceae</taxon>
        <taxon>Dongia</taxon>
    </lineage>
</organism>
<dbReference type="CDD" id="cd03671">
    <property type="entry name" value="NUDIX_Ap4A_hydrolase_plant_like"/>
    <property type="match status" value="1"/>
</dbReference>
<feature type="short sequence motif" description="Nudix box" evidence="3">
    <location>
        <begin position="48"/>
        <end position="69"/>
    </location>
</feature>
<evidence type="ECO:0000256" key="2">
    <source>
        <dbReference type="ARBA" id="ARBA00022801"/>
    </source>
</evidence>
<dbReference type="NCBIfam" id="NF001936">
    <property type="entry name" value="PRK00714.1-3"/>
    <property type="match status" value="1"/>
</dbReference>
<name>A0ABU5E5C1_9PROT</name>
<dbReference type="Proteomes" id="UP001279642">
    <property type="component" value="Unassembled WGS sequence"/>
</dbReference>
<gene>
    <name evidence="3" type="primary">rppH</name>
    <name evidence="3" type="synonym">nudH</name>
    <name evidence="5" type="ORF">SMD27_01535</name>
</gene>
<dbReference type="NCBIfam" id="NF001938">
    <property type="entry name" value="PRK00714.1-5"/>
    <property type="match status" value="1"/>
</dbReference>
<dbReference type="InterPro" id="IPR020084">
    <property type="entry name" value="NUDIX_hydrolase_CS"/>
</dbReference>
<dbReference type="EMBL" id="JAXCLW010000001">
    <property type="protein sequence ID" value="MDY0881515.1"/>
    <property type="molecule type" value="Genomic_DNA"/>
</dbReference>
<protein>
    <recommendedName>
        <fullName evidence="3">RNA pyrophosphohydrolase</fullName>
        <ecNumber evidence="3">3.6.1.-</ecNumber>
    </recommendedName>
    <alternativeName>
        <fullName evidence="3">(Di)nucleoside polyphosphate hydrolase</fullName>
    </alternativeName>
</protein>
<evidence type="ECO:0000256" key="3">
    <source>
        <dbReference type="HAMAP-Rule" id="MF_00298"/>
    </source>
</evidence>
<comment type="cofactor">
    <cofactor evidence="3">
        <name>a divalent metal cation</name>
        <dbReference type="ChEBI" id="CHEBI:60240"/>
    </cofactor>
</comment>
<comment type="cofactor">
    <cofactor evidence="1">
        <name>Mg(2+)</name>
        <dbReference type="ChEBI" id="CHEBI:18420"/>
    </cofactor>
</comment>
<dbReference type="RefSeq" id="WP_320506575.1">
    <property type="nucleotide sequence ID" value="NZ_JAXCLW010000001.1"/>
</dbReference>
<evidence type="ECO:0000259" key="4">
    <source>
        <dbReference type="PROSITE" id="PS51462"/>
    </source>
</evidence>
<dbReference type="EC" id="3.6.1.-" evidence="3"/>